<dbReference type="InterPro" id="IPR023214">
    <property type="entry name" value="HAD_sf"/>
</dbReference>
<evidence type="ECO:0000256" key="5">
    <source>
        <dbReference type="SAM" id="Phobius"/>
    </source>
</evidence>
<dbReference type="PANTHER" id="PTHR43294">
    <property type="entry name" value="SODIUM/POTASSIUM-TRANSPORTING ATPASE SUBUNIT ALPHA"/>
    <property type="match status" value="1"/>
</dbReference>
<evidence type="ECO:0000256" key="2">
    <source>
        <dbReference type="ARBA" id="ARBA00022692"/>
    </source>
</evidence>
<dbReference type="InterPro" id="IPR023298">
    <property type="entry name" value="ATPase_P-typ_TM_dom_sf"/>
</dbReference>
<dbReference type="Pfam" id="PF00689">
    <property type="entry name" value="Cation_ATPase_C"/>
    <property type="match status" value="1"/>
</dbReference>
<dbReference type="SUPFAM" id="SSF81665">
    <property type="entry name" value="Calcium ATPase, transmembrane domain M"/>
    <property type="match status" value="1"/>
</dbReference>
<evidence type="ECO:0000313" key="7">
    <source>
        <dbReference type="EMBL" id="MEY9321162.1"/>
    </source>
</evidence>
<name>A0ABV4FCE9_BRAEL</name>
<dbReference type="Pfam" id="PF00702">
    <property type="entry name" value="Hydrolase"/>
    <property type="match status" value="1"/>
</dbReference>
<feature type="transmembrane region" description="Helical" evidence="5">
    <location>
        <begin position="201"/>
        <end position="228"/>
    </location>
</feature>
<evidence type="ECO:0000256" key="3">
    <source>
        <dbReference type="ARBA" id="ARBA00022989"/>
    </source>
</evidence>
<evidence type="ECO:0000313" key="8">
    <source>
        <dbReference type="Proteomes" id="UP001565471"/>
    </source>
</evidence>
<proteinExistence type="predicted"/>
<dbReference type="InterPro" id="IPR036412">
    <property type="entry name" value="HAD-like_sf"/>
</dbReference>
<keyword evidence="4 5" id="KW-0472">Membrane</keyword>
<feature type="domain" description="Cation-transporting P-type ATPase C-terminal" evidence="6">
    <location>
        <begin position="157"/>
        <end position="327"/>
    </location>
</feature>
<gene>
    <name evidence="7" type="ORF">ABIF29_007961</name>
</gene>
<dbReference type="NCBIfam" id="TIGR01494">
    <property type="entry name" value="ATPase_P-type"/>
    <property type="match status" value="1"/>
</dbReference>
<keyword evidence="3 5" id="KW-1133">Transmembrane helix</keyword>
<evidence type="ECO:0000259" key="6">
    <source>
        <dbReference type="Pfam" id="PF00689"/>
    </source>
</evidence>
<dbReference type="PRINTS" id="PR00119">
    <property type="entry name" value="CATATPASE"/>
</dbReference>
<feature type="transmembrane region" description="Helical" evidence="5">
    <location>
        <begin position="272"/>
        <end position="292"/>
    </location>
</feature>
<dbReference type="InterPro" id="IPR050510">
    <property type="entry name" value="Cation_transp_ATPase_P-type"/>
</dbReference>
<accession>A0ABV4FCE9</accession>
<protein>
    <submittedName>
        <fullName evidence="7">Magnesium-transporting ATPase (P-type)</fullName>
    </submittedName>
</protein>
<dbReference type="InterPro" id="IPR001757">
    <property type="entry name" value="P_typ_ATPase"/>
</dbReference>
<dbReference type="Proteomes" id="UP001565471">
    <property type="component" value="Unassembled WGS sequence"/>
</dbReference>
<reference evidence="7 8" key="1">
    <citation type="submission" date="2024-07" db="EMBL/GenBank/DDBJ databases">
        <title>Genomic Encyclopedia of Type Strains, Phase V (KMG-V): Genome sequencing to study the core and pangenomes of soil and plant-associated prokaryotes.</title>
        <authorList>
            <person name="Whitman W."/>
        </authorList>
    </citation>
    <scope>NUCLEOTIDE SEQUENCE [LARGE SCALE GENOMIC DNA]</scope>
    <source>
        <strain evidence="7 8">USDA 415</strain>
    </source>
</reference>
<dbReference type="SUPFAM" id="SSF56784">
    <property type="entry name" value="HAD-like"/>
    <property type="match status" value="1"/>
</dbReference>
<keyword evidence="2 5" id="KW-0812">Transmembrane</keyword>
<sequence>MITGDYPITAAAIAKQAGLDVHEVITGNQIKLMSDLQLAELVRRVNVFARVLPEQKLRIVQAMKQNGEIVAMTGDGVNDAPSLKAAHIGIAMGGRGTDVAREASSIVLLDDDFSAIISAIRLGRRIYDNLRKAMAFIFAVHVPIAGLTLLPLVFGLPLILGPVHIAFLELIIDPVCSLVFEAEREERDVMARPPRRADSPLFTWTLVSWSVLQGALIFVLVAVLFVIALHAGMPADEVRALAFFALIGSIVGLVLVNRSFSSSFLSAFFRPNLALAVILLSIAGALGTALLWPPASSLFRFGPLHPDDLMIALGPGVAMLVVLELLKPLWRRRLRS</sequence>
<organism evidence="7 8">
    <name type="scientific">Bradyrhizobium elkanii</name>
    <dbReference type="NCBI Taxonomy" id="29448"/>
    <lineage>
        <taxon>Bacteria</taxon>
        <taxon>Pseudomonadati</taxon>
        <taxon>Pseudomonadota</taxon>
        <taxon>Alphaproteobacteria</taxon>
        <taxon>Hyphomicrobiales</taxon>
        <taxon>Nitrobacteraceae</taxon>
        <taxon>Bradyrhizobium</taxon>
    </lineage>
</organism>
<feature type="transmembrane region" description="Helical" evidence="5">
    <location>
        <begin position="159"/>
        <end position="180"/>
    </location>
</feature>
<dbReference type="EMBL" id="JBGBZA010000002">
    <property type="protein sequence ID" value="MEY9321162.1"/>
    <property type="molecule type" value="Genomic_DNA"/>
</dbReference>
<dbReference type="Gene3D" id="3.40.50.1000">
    <property type="entry name" value="HAD superfamily/HAD-like"/>
    <property type="match status" value="1"/>
</dbReference>
<evidence type="ECO:0000256" key="4">
    <source>
        <dbReference type="ARBA" id="ARBA00023136"/>
    </source>
</evidence>
<dbReference type="PANTHER" id="PTHR43294:SF20">
    <property type="entry name" value="P-TYPE ATPASE"/>
    <property type="match status" value="1"/>
</dbReference>
<dbReference type="PRINTS" id="PR00120">
    <property type="entry name" value="HATPASE"/>
</dbReference>
<feature type="transmembrane region" description="Helical" evidence="5">
    <location>
        <begin position="133"/>
        <end position="153"/>
    </location>
</feature>
<dbReference type="InterPro" id="IPR006068">
    <property type="entry name" value="ATPase_P-typ_cation-transptr_C"/>
</dbReference>
<dbReference type="Gene3D" id="1.20.1110.10">
    <property type="entry name" value="Calcium-transporting ATPase, transmembrane domain"/>
    <property type="match status" value="1"/>
</dbReference>
<comment type="caution">
    <text evidence="7">The sequence shown here is derived from an EMBL/GenBank/DDBJ whole genome shotgun (WGS) entry which is preliminary data.</text>
</comment>
<feature type="transmembrane region" description="Helical" evidence="5">
    <location>
        <begin position="240"/>
        <end position="260"/>
    </location>
</feature>
<evidence type="ECO:0000256" key="1">
    <source>
        <dbReference type="ARBA" id="ARBA00004370"/>
    </source>
</evidence>
<feature type="transmembrane region" description="Helical" evidence="5">
    <location>
        <begin position="312"/>
        <end position="330"/>
    </location>
</feature>
<keyword evidence="8" id="KW-1185">Reference proteome</keyword>
<comment type="subcellular location">
    <subcellularLocation>
        <location evidence="1">Membrane</location>
    </subcellularLocation>
</comment>